<accession>A0A9P0YJK1</accession>
<evidence type="ECO:0000313" key="2">
    <source>
        <dbReference type="EMBL" id="CAH9060741.1"/>
    </source>
</evidence>
<dbReference type="OrthoDB" id="1932581at2759"/>
<sequence>MGCFFGCFRFGRDGSAADRHLPHSDHASRSPRFSSTTEPVASRNRSPLSSLFVSEGNFYENEEETNLQSKGVEKLGCTTEVLELDINELKHQAKFLKACGTLPETPIEIKKLSGNKCNSDLSSPQMGELDEPLKICSLFPDTYIEKQNTEIQPNNLSLTKDCVEWVDGSSSSFRTPSSCMTCEEESNSVGISSSSPSTVPPVTACRQKHVHFERNSDKKPSEVDSPNSKHSPYPTPLKLTDEMQTPGTIFSTYVENLPKAKNPRIRSEYVYGVLNPVENASQLKKAKDEEDSESAQDSNFKSSLSEVNCTPKMGLIETTSENNANVEASLSSWLKPPFNQQSHGRTKGDRPILGMVAAHWNERETPSLSPKWWGGNGIPNSTHKYKEDQKVSWHATPFEERLEKALSEETLISQRKLVSSSPISFKETEESDTALSQFQSESQHDRAVLALS</sequence>
<dbReference type="AlphaFoldDB" id="A0A9P0YJK1"/>
<feature type="region of interest" description="Disordered" evidence="1">
    <location>
        <begin position="283"/>
        <end position="305"/>
    </location>
</feature>
<feature type="compositionally biased region" description="Polar residues" evidence="1">
    <location>
        <begin position="295"/>
        <end position="305"/>
    </location>
</feature>
<dbReference type="InterPro" id="IPR039300">
    <property type="entry name" value="JASON"/>
</dbReference>
<feature type="compositionally biased region" description="Basic and acidic residues" evidence="1">
    <location>
        <begin position="18"/>
        <end position="28"/>
    </location>
</feature>
<evidence type="ECO:0000256" key="1">
    <source>
        <dbReference type="SAM" id="MobiDB-lite"/>
    </source>
</evidence>
<comment type="caution">
    <text evidence="2">The sequence shown here is derived from an EMBL/GenBank/DDBJ whole genome shotgun (WGS) entry which is preliminary data.</text>
</comment>
<feature type="region of interest" description="Disordered" evidence="1">
    <location>
        <begin position="422"/>
        <end position="452"/>
    </location>
</feature>
<organism evidence="2 3">
    <name type="scientific">Cuscuta europaea</name>
    <name type="common">European dodder</name>
    <dbReference type="NCBI Taxonomy" id="41803"/>
    <lineage>
        <taxon>Eukaryota</taxon>
        <taxon>Viridiplantae</taxon>
        <taxon>Streptophyta</taxon>
        <taxon>Embryophyta</taxon>
        <taxon>Tracheophyta</taxon>
        <taxon>Spermatophyta</taxon>
        <taxon>Magnoliopsida</taxon>
        <taxon>eudicotyledons</taxon>
        <taxon>Gunneridae</taxon>
        <taxon>Pentapetalae</taxon>
        <taxon>asterids</taxon>
        <taxon>lamiids</taxon>
        <taxon>Solanales</taxon>
        <taxon>Convolvulaceae</taxon>
        <taxon>Cuscuteae</taxon>
        <taxon>Cuscuta</taxon>
        <taxon>Cuscuta subgen. Cuscuta</taxon>
    </lineage>
</organism>
<evidence type="ECO:0000313" key="3">
    <source>
        <dbReference type="Proteomes" id="UP001152484"/>
    </source>
</evidence>
<feature type="region of interest" description="Disordered" evidence="1">
    <location>
        <begin position="18"/>
        <end position="46"/>
    </location>
</feature>
<feature type="compositionally biased region" description="Polar residues" evidence="1">
    <location>
        <begin position="31"/>
        <end position="46"/>
    </location>
</feature>
<keyword evidence="3" id="KW-1185">Reference proteome</keyword>
<evidence type="ECO:0008006" key="4">
    <source>
        <dbReference type="Google" id="ProtNLM"/>
    </source>
</evidence>
<reference evidence="2" key="1">
    <citation type="submission" date="2022-07" db="EMBL/GenBank/DDBJ databases">
        <authorList>
            <person name="Macas J."/>
            <person name="Novak P."/>
            <person name="Neumann P."/>
        </authorList>
    </citation>
    <scope>NUCLEOTIDE SEQUENCE</scope>
</reference>
<feature type="compositionally biased region" description="Basic and acidic residues" evidence="1">
    <location>
        <begin position="211"/>
        <end position="222"/>
    </location>
</feature>
<proteinExistence type="predicted"/>
<feature type="compositionally biased region" description="Basic and acidic residues" evidence="1">
    <location>
        <begin position="442"/>
        <end position="452"/>
    </location>
</feature>
<dbReference type="EMBL" id="CAMAPE010000004">
    <property type="protein sequence ID" value="CAH9060741.1"/>
    <property type="molecule type" value="Genomic_DNA"/>
</dbReference>
<dbReference type="PANTHER" id="PTHR33318:SF7">
    <property type="entry name" value="PROTEIN JASON"/>
    <property type="match status" value="1"/>
</dbReference>
<feature type="region of interest" description="Disordered" evidence="1">
    <location>
        <begin position="211"/>
        <end position="244"/>
    </location>
</feature>
<dbReference type="Proteomes" id="UP001152484">
    <property type="component" value="Unassembled WGS sequence"/>
</dbReference>
<dbReference type="GO" id="GO:0007142">
    <property type="term" value="P:male meiosis II"/>
    <property type="evidence" value="ECO:0007669"/>
    <property type="project" value="InterPro"/>
</dbReference>
<dbReference type="PANTHER" id="PTHR33318">
    <property type="entry name" value="ASPARTYL/GLUTAMYL-TRNA(ASN/GLN) AMIDOTRANSFERASE SUBUNIT"/>
    <property type="match status" value="1"/>
</dbReference>
<gene>
    <name evidence="2" type="ORF">CEURO_LOCUS1620</name>
</gene>
<protein>
    <recommendedName>
        <fullName evidence="4">Protein JASON-like</fullName>
    </recommendedName>
</protein>
<name>A0A9P0YJK1_CUSEU</name>